<dbReference type="InterPro" id="IPR018704">
    <property type="entry name" value="SecYEG/CpoB_TPR"/>
</dbReference>
<dbReference type="KEGG" id="dvl:Dvul_1216"/>
<dbReference type="EMBL" id="CP000527">
    <property type="protein sequence ID" value="ABM28236.1"/>
    <property type="molecule type" value="Genomic_DNA"/>
</dbReference>
<organism evidence="3 4">
    <name type="scientific">Nitratidesulfovibrio vulgaris (strain DP4)</name>
    <name type="common">Desulfovibrio vulgaris</name>
    <dbReference type="NCBI Taxonomy" id="391774"/>
    <lineage>
        <taxon>Bacteria</taxon>
        <taxon>Pseudomonadati</taxon>
        <taxon>Thermodesulfobacteriota</taxon>
        <taxon>Desulfovibrionia</taxon>
        <taxon>Desulfovibrionales</taxon>
        <taxon>Desulfovibrionaceae</taxon>
        <taxon>Nitratidesulfovibrio</taxon>
    </lineage>
</organism>
<keyword evidence="1" id="KW-0812">Transmembrane</keyword>
<feature type="transmembrane region" description="Helical" evidence="1">
    <location>
        <begin position="45"/>
        <end position="63"/>
    </location>
</feature>
<protein>
    <recommendedName>
        <fullName evidence="2">Ancillary SecYEG translocon subunit/Cell division coordinator CpoB TPR domain-containing protein</fullName>
    </recommendedName>
</protein>
<reference evidence="4" key="1">
    <citation type="journal article" date="2009" name="Environ. Microbiol.">
        <title>Contribution of mobile genetic elements to Desulfovibrio vulgaris genome plasticity.</title>
        <authorList>
            <person name="Walker C.B."/>
            <person name="Stolyar S."/>
            <person name="Chivian D."/>
            <person name="Pinel N."/>
            <person name="Gabster J.A."/>
            <person name="Dehal P.S."/>
            <person name="He Z."/>
            <person name="Yang Z.K."/>
            <person name="Yen H.C."/>
            <person name="Zhou J."/>
            <person name="Wall J.D."/>
            <person name="Hazen T.C."/>
            <person name="Arkin A.P."/>
            <person name="Stahl D.A."/>
        </authorList>
    </citation>
    <scope>NUCLEOTIDE SEQUENCE [LARGE SCALE GENOMIC DNA]</scope>
    <source>
        <strain evidence="4">DP4</strain>
    </source>
</reference>
<dbReference type="Proteomes" id="UP000009173">
    <property type="component" value="Chromosome"/>
</dbReference>
<feature type="domain" description="Ancillary SecYEG translocon subunit/Cell division coordinator CpoB TPR" evidence="2">
    <location>
        <begin position="45"/>
        <end position="224"/>
    </location>
</feature>
<evidence type="ECO:0000313" key="4">
    <source>
        <dbReference type="Proteomes" id="UP000009173"/>
    </source>
</evidence>
<accession>A0A0H3A7C5</accession>
<name>A0A0H3A7C5_NITV4</name>
<keyword evidence="1" id="KW-1133">Transmembrane helix</keyword>
<sequence length="231" mass="23855">MAETPLRPNLQHTNLPSNTLLGSLQGEVGTEAAPMLQFVLDHVRIIAGAVGLFVLVVVIAGGWRMYTRNTLESAQTELGRIVVTMQGKDRLDALTVFADNSPSSLKNAVRLEEAATAMELGDYQRAAAAYAALSGDDGGAGVVAGISQAGALVASGKAAEALAVLEKTETAAPEAARNLVRMQLAVAAEAAGQPARALAACEAVLASGNTAESDYLRFKVQDLKARIAAKG</sequence>
<evidence type="ECO:0000256" key="1">
    <source>
        <dbReference type="SAM" id="Phobius"/>
    </source>
</evidence>
<dbReference type="Pfam" id="PF09976">
    <property type="entry name" value="TPR_21"/>
    <property type="match status" value="1"/>
</dbReference>
<keyword evidence="1" id="KW-0472">Membrane</keyword>
<proteinExistence type="predicted"/>
<dbReference type="HOGENOM" id="CLU_104541_0_0_7"/>
<dbReference type="RefSeq" id="WP_011792141.1">
    <property type="nucleotide sequence ID" value="NC_008751.1"/>
</dbReference>
<gene>
    <name evidence="3" type="ordered locus">Dvul_1216</name>
</gene>
<dbReference type="AlphaFoldDB" id="A0A0H3A7C5"/>
<evidence type="ECO:0000259" key="2">
    <source>
        <dbReference type="Pfam" id="PF09976"/>
    </source>
</evidence>
<evidence type="ECO:0000313" key="3">
    <source>
        <dbReference type="EMBL" id="ABM28236.1"/>
    </source>
</evidence>
<dbReference type="SUPFAM" id="SSF48452">
    <property type="entry name" value="TPR-like"/>
    <property type="match status" value="1"/>
</dbReference>
<dbReference type="InterPro" id="IPR011990">
    <property type="entry name" value="TPR-like_helical_dom_sf"/>
</dbReference>
<dbReference type="Gene3D" id="1.25.40.10">
    <property type="entry name" value="Tetratricopeptide repeat domain"/>
    <property type="match status" value="1"/>
</dbReference>